<dbReference type="Pfam" id="PF18926">
    <property type="entry name" value="DUF5676"/>
    <property type="match status" value="1"/>
</dbReference>
<feature type="transmembrane region" description="Helical" evidence="1">
    <location>
        <begin position="12"/>
        <end position="31"/>
    </location>
</feature>
<evidence type="ECO:0000313" key="2">
    <source>
        <dbReference type="EMBL" id="OGK19764.1"/>
    </source>
</evidence>
<dbReference type="InterPro" id="IPR044020">
    <property type="entry name" value="DUF5676"/>
</dbReference>
<feature type="transmembrane region" description="Helical" evidence="1">
    <location>
        <begin position="59"/>
        <end position="84"/>
    </location>
</feature>
<sequence>MNMQHEPKATANALALVGGVWYVLCLAWVAISQNSYMGVMSSWFHGVDFKSLPPATPDIGSMTVGLITFVGFAWISGYVFAIAYNKFIKK</sequence>
<name>A0A1F7GLT0_9BACT</name>
<proteinExistence type="predicted"/>
<keyword evidence="1" id="KW-0812">Transmembrane</keyword>
<dbReference type="AlphaFoldDB" id="A0A1F7GLT0"/>
<evidence type="ECO:0000313" key="3">
    <source>
        <dbReference type="Proteomes" id="UP000176850"/>
    </source>
</evidence>
<keyword evidence="1" id="KW-1133">Transmembrane helix</keyword>
<comment type="caution">
    <text evidence="2">The sequence shown here is derived from an EMBL/GenBank/DDBJ whole genome shotgun (WGS) entry which is preliminary data.</text>
</comment>
<evidence type="ECO:0000256" key="1">
    <source>
        <dbReference type="SAM" id="Phobius"/>
    </source>
</evidence>
<dbReference type="EMBL" id="MFZH01000006">
    <property type="protein sequence ID" value="OGK19764.1"/>
    <property type="molecule type" value="Genomic_DNA"/>
</dbReference>
<organism evidence="2 3">
    <name type="scientific">Candidatus Roizmanbacteria bacterium RIFCSPHIGHO2_01_FULL_39_24</name>
    <dbReference type="NCBI Taxonomy" id="1802032"/>
    <lineage>
        <taxon>Bacteria</taxon>
        <taxon>Candidatus Roizmaniibacteriota</taxon>
    </lineage>
</organism>
<dbReference type="Proteomes" id="UP000176850">
    <property type="component" value="Unassembled WGS sequence"/>
</dbReference>
<accession>A0A1F7GLT0</accession>
<keyword evidence="1" id="KW-0472">Membrane</keyword>
<gene>
    <name evidence="2" type="ORF">A2799_01135</name>
</gene>
<reference evidence="2 3" key="1">
    <citation type="journal article" date="2016" name="Nat. Commun.">
        <title>Thousands of microbial genomes shed light on interconnected biogeochemical processes in an aquifer system.</title>
        <authorList>
            <person name="Anantharaman K."/>
            <person name="Brown C.T."/>
            <person name="Hug L.A."/>
            <person name="Sharon I."/>
            <person name="Castelle C.J."/>
            <person name="Probst A.J."/>
            <person name="Thomas B.C."/>
            <person name="Singh A."/>
            <person name="Wilkins M.J."/>
            <person name="Karaoz U."/>
            <person name="Brodie E.L."/>
            <person name="Williams K.H."/>
            <person name="Hubbard S.S."/>
            <person name="Banfield J.F."/>
        </authorList>
    </citation>
    <scope>NUCLEOTIDE SEQUENCE [LARGE SCALE GENOMIC DNA]</scope>
</reference>
<protein>
    <submittedName>
        <fullName evidence="2">Uncharacterized protein</fullName>
    </submittedName>
</protein>